<dbReference type="PANTHER" id="PTHR13049">
    <property type="entry name" value="DUF814-RELATED"/>
    <property type="match status" value="1"/>
</dbReference>
<dbReference type="Proteomes" id="UP000675881">
    <property type="component" value="Chromosome 9"/>
</dbReference>
<evidence type="ECO:0000313" key="6">
    <source>
        <dbReference type="EMBL" id="CAF3043600.1"/>
    </source>
</evidence>
<evidence type="ECO:0000256" key="2">
    <source>
        <dbReference type="ARBA" id="ARBA00016700"/>
    </source>
</evidence>
<evidence type="ECO:0000313" key="7">
    <source>
        <dbReference type="Proteomes" id="UP000675881"/>
    </source>
</evidence>
<protein>
    <recommendedName>
        <fullName evidence="2">Coiled-coil domain-containing protein 25</fullName>
    </recommendedName>
</protein>
<dbReference type="InterPro" id="IPR039730">
    <property type="entry name" value="Jlp2/Ccd25"/>
</dbReference>
<evidence type="ECO:0000256" key="4">
    <source>
        <dbReference type="SAM" id="MobiDB-lite"/>
    </source>
</evidence>
<sequence>MQISFFYHLIIIHEEYLVASWPEDIWFHVDKLSSAHVFIRLKLGETLNNIPPAVLPDAAQLLKANSISGNQLNDIDVFHTLWNNLHKNEAQLELRQVGFYKDKEVHKVQLERKENVIVNRLNKPKVEKQILGIEGNSSIGTEWSIWDGVVVSSLDRAYEKPADKKVGEDEDVEGDTLDDTNMETGE</sequence>
<name>A0A7R8D6G8_LEPSM</name>
<dbReference type="PANTHER" id="PTHR13049:SF2">
    <property type="entry name" value="COILED-COIL DOMAIN-CONTAINING PROTEIN 25"/>
    <property type="match status" value="1"/>
</dbReference>
<gene>
    <name evidence="6" type="ORF">LSAA_14907</name>
</gene>
<dbReference type="Pfam" id="PF05670">
    <property type="entry name" value="NFACT-R_1"/>
    <property type="match status" value="1"/>
</dbReference>
<feature type="domain" description="NFACT RNA-binding" evidence="5">
    <location>
        <begin position="17"/>
        <end position="93"/>
    </location>
</feature>
<proteinExistence type="inferred from homology"/>
<feature type="compositionally biased region" description="Acidic residues" evidence="4">
    <location>
        <begin position="168"/>
        <end position="186"/>
    </location>
</feature>
<dbReference type="AlphaFoldDB" id="A0A7R8D6G8"/>
<comment type="similarity">
    <text evidence="1">Belongs to the CCDC25 family.</text>
</comment>
<evidence type="ECO:0000256" key="1">
    <source>
        <dbReference type="ARBA" id="ARBA00008998"/>
    </source>
</evidence>
<dbReference type="EMBL" id="HG994588">
    <property type="protein sequence ID" value="CAF3043600.1"/>
    <property type="molecule type" value="Genomic_DNA"/>
</dbReference>
<dbReference type="OrthoDB" id="200398at2759"/>
<keyword evidence="7" id="KW-1185">Reference proteome</keyword>
<organism evidence="6 7">
    <name type="scientific">Lepeophtheirus salmonis</name>
    <name type="common">Salmon louse</name>
    <name type="synonym">Caligus salmonis</name>
    <dbReference type="NCBI Taxonomy" id="72036"/>
    <lineage>
        <taxon>Eukaryota</taxon>
        <taxon>Metazoa</taxon>
        <taxon>Ecdysozoa</taxon>
        <taxon>Arthropoda</taxon>
        <taxon>Crustacea</taxon>
        <taxon>Multicrustacea</taxon>
        <taxon>Hexanauplia</taxon>
        <taxon>Copepoda</taxon>
        <taxon>Siphonostomatoida</taxon>
        <taxon>Caligidae</taxon>
        <taxon>Lepeophtheirus</taxon>
    </lineage>
</organism>
<evidence type="ECO:0000259" key="5">
    <source>
        <dbReference type="Pfam" id="PF05670"/>
    </source>
</evidence>
<comment type="subunit">
    <text evidence="3">Interacts (via cytoplasmic region) with ILK.</text>
</comment>
<feature type="region of interest" description="Disordered" evidence="4">
    <location>
        <begin position="160"/>
        <end position="186"/>
    </location>
</feature>
<dbReference type="InterPro" id="IPR008532">
    <property type="entry name" value="NFACT_RNA-bd"/>
</dbReference>
<evidence type="ECO:0000256" key="3">
    <source>
        <dbReference type="ARBA" id="ARBA00024214"/>
    </source>
</evidence>
<accession>A0A7R8D6G8</accession>
<reference evidence="6" key="1">
    <citation type="submission" date="2021-02" db="EMBL/GenBank/DDBJ databases">
        <authorList>
            <person name="Bekaert M."/>
        </authorList>
    </citation>
    <scope>NUCLEOTIDE SEQUENCE</scope>
    <source>
        <strain evidence="6">IoA-00</strain>
    </source>
</reference>